<dbReference type="GO" id="GO:0006099">
    <property type="term" value="P:tricarboxylic acid cycle"/>
    <property type="evidence" value="ECO:0007669"/>
    <property type="project" value="UniProtKB-KW"/>
</dbReference>
<dbReference type="Proteomes" id="UP000326202">
    <property type="component" value="Chromosome"/>
</dbReference>
<dbReference type="PANTHER" id="PTHR42793:SF4">
    <property type="entry name" value="BLL6376 PROTEIN"/>
    <property type="match status" value="1"/>
</dbReference>
<dbReference type="Gene3D" id="3.30.1490.20">
    <property type="entry name" value="ATP-grasp fold, A domain"/>
    <property type="match status" value="1"/>
</dbReference>
<dbReference type="PANTHER" id="PTHR42793">
    <property type="entry name" value="COA BINDING DOMAIN CONTAINING PROTEIN"/>
    <property type="match status" value="1"/>
</dbReference>
<dbReference type="SUPFAM" id="SSF56059">
    <property type="entry name" value="Glutathione synthetase ATP-binding domain-like"/>
    <property type="match status" value="1"/>
</dbReference>
<dbReference type="Gene3D" id="3.40.50.261">
    <property type="entry name" value="Succinyl-CoA synthetase domains"/>
    <property type="match status" value="2"/>
</dbReference>
<feature type="domain" description="CoA-binding" evidence="3">
    <location>
        <begin position="29"/>
        <end position="119"/>
    </location>
</feature>
<dbReference type="Gene3D" id="3.30.470.20">
    <property type="entry name" value="ATP-grasp fold, B domain"/>
    <property type="match status" value="1"/>
</dbReference>
<dbReference type="GO" id="GO:0005524">
    <property type="term" value="F:ATP binding"/>
    <property type="evidence" value="ECO:0007669"/>
    <property type="project" value="InterPro"/>
</dbReference>
<dbReference type="FunFam" id="3.30.1490.20:FF:000020">
    <property type="entry name" value="Protein lysine acetyltransferase"/>
    <property type="match status" value="1"/>
</dbReference>
<dbReference type="EMBL" id="CP042906">
    <property type="protein sequence ID" value="QEX17805.1"/>
    <property type="molecule type" value="Genomic_DNA"/>
</dbReference>
<evidence type="ECO:0000259" key="3">
    <source>
        <dbReference type="SMART" id="SM00881"/>
    </source>
</evidence>
<gene>
    <name evidence="4" type="ORF">FRZ44_31080</name>
</gene>
<dbReference type="InterPro" id="IPR003781">
    <property type="entry name" value="CoA-bd"/>
</dbReference>
<evidence type="ECO:0000313" key="5">
    <source>
        <dbReference type="Proteomes" id="UP000326202"/>
    </source>
</evidence>
<keyword evidence="1" id="KW-0816">Tricarboxylic acid cycle</keyword>
<proteinExistence type="inferred from homology"/>
<dbReference type="InterPro" id="IPR013815">
    <property type="entry name" value="ATP_grasp_subdomain_1"/>
</dbReference>
<dbReference type="InterPro" id="IPR016102">
    <property type="entry name" value="Succinyl-CoA_synth-like"/>
</dbReference>
<dbReference type="Gene3D" id="3.40.50.720">
    <property type="entry name" value="NAD(P)-binding Rossmann-like Domain"/>
    <property type="match status" value="1"/>
</dbReference>
<name>A0A5J6MMP1_9PROT</name>
<evidence type="ECO:0000313" key="4">
    <source>
        <dbReference type="EMBL" id="QEX17805.1"/>
    </source>
</evidence>
<dbReference type="AlphaFoldDB" id="A0A5J6MMP1"/>
<protein>
    <recommendedName>
        <fullName evidence="3">CoA-binding domain-containing protein</fullName>
    </recommendedName>
</protein>
<dbReference type="OrthoDB" id="9807426at2"/>
<dbReference type="RefSeq" id="WP_151178023.1">
    <property type="nucleotide sequence ID" value="NZ_CP042906.1"/>
</dbReference>
<dbReference type="SUPFAM" id="SSF52210">
    <property type="entry name" value="Succinyl-CoA synthetase domains"/>
    <property type="match status" value="2"/>
</dbReference>
<dbReference type="KEGG" id="htq:FRZ44_31080"/>
<evidence type="ECO:0000256" key="1">
    <source>
        <dbReference type="ARBA" id="ARBA00022532"/>
    </source>
</evidence>
<dbReference type="SMART" id="SM00881">
    <property type="entry name" value="CoA_binding"/>
    <property type="match status" value="1"/>
</dbReference>
<accession>A0A5J6MMP1</accession>
<keyword evidence="5" id="KW-1185">Reference proteome</keyword>
<dbReference type="InterPro" id="IPR036291">
    <property type="entry name" value="NAD(P)-bd_dom_sf"/>
</dbReference>
<reference evidence="4 5" key="1">
    <citation type="submission" date="2019-08" db="EMBL/GenBank/DDBJ databases">
        <title>Hyperibacter terrae gen. nov., sp. nov. and Hyperibacter viscosus sp. nov., two new members in the family Rhodospirillaceae isolated from the rhizosphere of Hypericum perforatum.</title>
        <authorList>
            <person name="Noviana Z."/>
        </authorList>
    </citation>
    <scope>NUCLEOTIDE SEQUENCE [LARGE SCALE GENOMIC DNA]</scope>
    <source>
        <strain evidence="4 5">R5913</strain>
    </source>
</reference>
<organism evidence="4 5">
    <name type="scientific">Hypericibacter terrae</name>
    <dbReference type="NCBI Taxonomy" id="2602015"/>
    <lineage>
        <taxon>Bacteria</taxon>
        <taxon>Pseudomonadati</taxon>
        <taxon>Pseudomonadota</taxon>
        <taxon>Alphaproteobacteria</taxon>
        <taxon>Rhodospirillales</taxon>
        <taxon>Dongiaceae</taxon>
        <taxon>Hypericibacter</taxon>
    </lineage>
</organism>
<dbReference type="SUPFAM" id="SSF51735">
    <property type="entry name" value="NAD(P)-binding Rossmann-fold domains"/>
    <property type="match status" value="1"/>
</dbReference>
<dbReference type="Pfam" id="PF13380">
    <property type="entry name" value="CoA_binding_2"/>
    <property type="match status" value="1"/>
</dbReference>
<dbReference type="Pfam" id="PF13607">
    <property type="entry name" value="Succ_CoA_lig"/>
    <property type="match status" value="1"/>
</dbReference>
<evidence type="ECO:0000256" key="2">
    <source>
        <dbReference type="ARBA" id="ARBA00060888"/>
    </source>
</evidence>
<dbReference type="InterPro" id="IPR032875">
    <property type="entry name" value="Succ_CoA_lig_flav_dom"/>
</dbReference>
<comment type="similarity">
    <text evidence="2">In the N-terminal section; belongs to the acetate CoA ligase alpha subunit family.</text>
</comment>
<sequence length="718" mass="75316">MNIAIDPTPMSASATDDRQKRRLANLRRLLSPRHVAFVGGQGVAVPIELCQKAGFSGKIWPVNPKYPEIAGLPCVKTLADLPEPPDAVFLAVPREMTVEMVGELARMGAGGAVCYAAGFAEVGEEGKELQKALVAAAGDLAVVGPNCYGLLNYVDGVAMFASGPGWARSKGGVALVMQSGNIALNLTNHQRSVPLSYVITCGNQAVLDIADYIECLADDPLVSVIGLYMEGMPDAARFARAALKALKAGKPVVALKAGNSELGSKLAMSHTSSLAGNDKLYSTLFDRLGVVRVRELSELLETAKLLAISGAPENNRMVVFTCSGGDSLMTADRSAEVGVELPQFPPKTAASLREQLPHFASVSNPLDYNTSLWGHKEQLEKCFETALHGDYDAAMLVIDFPVDDKSGYDACFIATDAVIRAGRIHGKPAFVTSSLSELMPIEARDHVVKSGGTPLQGLQSAIDAFAGAARFGQRRRTLMKPGAIDAALLPDLPPIPTATRLLGEAEGKAALKAQGLTVPENRLVGAADAGLAAAALGFPVVAKLAEPVLAHKTEAGAVKLNLKSADEVKAAVASIGENLARYKPGARPERFLIERMVSDVVAELIVGVKRDPQFGLILVVGAGGILVEMVEDAATLLLPTVREDVAKAVAGLKIAKLLKGYRGKPAGDIDAAVDAVMAIAAYAYAHRDKLVELDVNPLMVLPQGKGVVAVDALVVMGV</sequence>
<dbReference type="Pfam" id="PF13549">
    <property type="entry name" value="ATP-grasp_5"/>
    <property type="match status" value="1"/>
</dbReference>